<gene>
    <name evidence="1" type="ORF">HHO47_12980</name>
</gene>
<dbReference type="EMBL" id="JABBMT010000021">
    <property type="protein sequence ID" value="NMM41706.1"/>
    <property type="molecule type" value="Genomic_DNA"/>
</dbReference>
<reference evidence="1" key="1">
    <citation type="submission" date="2020-04" db="EMBL/GenBank/DDBJ databases">
        <title>Genome Sequencing for Pseudoaltermonas arctica.</title>
        <authorList>
            <person name="Elkins N.S."/>
        </authorList>
    </citation>
    <scope>NUCLEOTIDE SEQUENCE [LARGE SCALE GENOMIC DNA]</scope>
    <source>
        <strain evidence="1">NEC-BIFX-2020_0012</strain>
    </source>
</reference>
<name>A0A7Y0HBJ3_9GAMM</name>
<evidence type="ECO:0000313" key="1">
    <source>
        <dbReference type="EMBL" id="NMM41706.1"/>
    </source>
</evidence>
<keyword evidence="2" id="KW-1185">Reference proteome</keyword>
<dbReference type="Proteomes" id="UP000570493">
    <property type="component" value="Unassembled WGS sequence"/>
</dbReference>
<organism evidence="1 2">
    <name type="scientific">Pseudoalteromonas arctica</name>
    <dbReference type="NCBI Taxonomy" id="394751"/>
    <lineage>
        <taxon>Bacteria</taxon>
        <taxon>Pseudomonadati</taxon>
        <taxon>Pseudomonadota</taxon>
        <taxon>Gammaproteobacteria</taxon>
        <taxon>Alteromonadales</taxon>
        <taxon>Pseudoalteromonadaceae</taxon>
        <taxon>Pseudoalteromonas</taxon>
    </lineage>
</organism>
<proteinExistence type="predicted"/>
<protein>
    <submittedName>
        <fullName evidence="1">Uncharacterized protein</fullName>
    </submittedName>
</protein>
<dbReference type="AlphaFoldDB" id="A0A7Y0HBJ3"/>
<sequence>MKAYVISSATIGISQYIGAELNFDLGGWTAVQNVASHAMVGGVSAVLQGGKFGHGFVSSLVTASMKGFMNPKTGTYADAVRRTAIAGAVGGTVSKLTGGKFANGAVTSAMQWWYNAEGNPGKSGSWAKPMGYKAEGFKRMVGRDGKYYWGDPLSNPSSYGNSFMAEQVGESISDYETTTDSELSSAVGVAAGILALPATTSALVVSTGVSFYSWLLVPNTQNALGVVLGPLGRGASYIYKPLGQTLDYIGTINTAAGSGIPQGISNNYVEKRD</sequence>
<accession>A0A7Y0HBJ3</accession>
<dbReference type="RefSeq" id="WP_169020677.1">
    <property type="nucleotide sequence ID" value="NZ_JABBMT010000021.1"/>
</dbReference>
<comment type="caution">
    <text evidence="1">The sequence shown here is derived from an EMBL/GenBank/DDBJ whole genome shotgun (WGS) entry which is preliminary data.</text>
</comment>
<evidence type="ECO:0000313" key="2">
    <source>
        <dbReference type="Proteomes" id="UP000570493"/>
    </source>
</evidence>